<evidence type="ECO:0000313" key="1">
    <source>
        <dbReference type="EMBL" id="MDN7012654.1"/>
    </source>
</evidence>
<dbReference type="InterPro" id="IPR053860">
    <property type="entry name" value="DUF6932"/>
</dbReference>
<protein>
    <recommendedName>
        <fullName evidence="3">Polymerase nucleotidyl transferase domain-containing protein</fullName>
    </recommendedName>
</protein>
<keyword evidence="2" id="KW-1185">Reference proteome</keyword>
<evidence type="ECO:0000313" key="2">
    <source>
        <dbReference type="Proteomes" id="UP001168423"/>
    </source>
</evidence>
<dbReference type="Pfam" id="PF22014">
    <property type="entry name" value="DUF6932"/>
    <property type="match status" value="1"/>
</dbReference>
<evidence type="ECO:0008006" key="3">
    <source>
        <dbReference type="Google" id="ProtNLM"/>
    </source>
</evidence>
<name>A0ABT8M0U8_9EURY</name>
<proteinExistence type="predicted"/>
<sequence length="172" mass="19748">MIPDFDNFGNIPPGIYCPDLAEFKDRFVVDFPSSVTRPSLYTDFVNFSMMVASFKVADIQWVAGSYTSSKVDPDDVDLVIHFNAEEFKSRDETMNFAMTTDPDQVKNIYNCHLFLIPMYPLASPKHAQGINMSAYWRKWFEKDRADRPRGLIEFNLSSDTHVEVLAEEGNLQ</sequence>
<accession>A0ABT8M0U8</accession>
<reference evidence="1" key="1">
    <citation type="submission" date="2019-05" db="EMBL/GenBank/DDBJ databases">
        <title>Isolation and characterization of methanogens from the cold seep sediment at Four-Way Closure Ridge.</title>
        <authorList>
            <person name="You Y.-T."/>
            <person name="Chen S.-C."/>
            <person name="Zhang W.-L."/>
            <person name="Lai M.-C."/>
        </authorList>
    </citation>
    <scope>NUCLEOTIDE SEQUENCE</scope>
    <source>
        <strain evidence="1">FWC-SCC3</strain>
    </source>
</reference>
<organism evidence="1 2">
    <name type="scientific">Methanoculleus methanifontis</name>
    <dbReference type="NCBI Taxonomy" id="2584086"/>
    <lineage>
        <taxon>Archaea</taxon>
        <taxon>Methanobacteriati</taxon>
        <taxon>Methanobacteriota</taxon>
        <taxon>Stenosarchaea group</taxon>
        <taxon>Methanomicrobia</taxon>
        <taxon>Methanomicrobiales</taxon>
        <taxon>Methanomicrobiaceae</taxon>
        <taxon>Methanoculleus</taxon>
    </lineage>
</organism>
<gene>
    <name evidence="1" type="ORF">FGW20_06295</name>
</gene>
<dbReference type="RefSeq" id="WP_301677235.1">
    <property type="nucleotide sequence ID" value="NZ_VCYI01000006.1"/>
</dbReference>
<comment type="caution">
    <text evidence="1">The sequence shown here is derived from an EMBL/GenBank/DDBJ whole genome shotgun (WGS) entry which is preliminary data.</text>
</comment>
<dbReference type="Proteomes" id="UP001168423">
    <property type="component" value="Unassembled WGS sequence"/>
</dbReference>
<dbReference type="EMBL" id="VCYI01000006">
    <property type="protein sequence ID" value="MDN7012654.1"/>
    <property type="molecule type" value="Genomic_DNA"/>
</dbReference>